<keyword evidence="4" id="KW-1185">Reference proteome</keyword>
<evidence type="ECO:0000256" key="1">
    <source>
        <dbReference type="SAM" id="SignalP"/>
    </source>
</evidence>
<dbReference type="GO" id="GO:0055085">
    <property type="term" value="P:transmembrane transport"/>
    <property type="evidence" value="ECO:0007669"/>
    <property type="project" value="InterPro"/>
</dbReference>
<evidence type="ECO:0000259" key="2">
    <source>
        <dbReference type="PROSITE" id="PS52015"/>
    </source>
</evidence>
<evidence type="ECO:0000313" key="4">
    <source>
        <dbReference type="Proteomes" id="UP000486602"/>
    </source>
</evidence>
<gene>
    <name evidence="3" type="ORF">G3O08_17460</name>
</gene>
<dbReference type="Pfam" id="PF03544">
    <property type="entry name" value="TonB_C"/>
    <property type="match status" value="1"/>
</dbReference>
<sequence>MKTKKLFLLAIGIVFTSYCFSQEISENYLNNLSLTEYDYHLEKAENLEKSDRRATFSKSPKYKSLQQFINLHIEFPDDARLIGISGSVIAQFEILGDGSLGEIYFVQSPDLLLSQEVERVLRMAPQFIPAIKNGKIVPSFEQVKINFTLQ</sequence>
<name>A0A7K3WUR9_9FLAO</name>
<protein>
    <submittedName>
        <fullName evidence="3">Energy transducer TonB</fullName>
    </submittedName>
</protein>
<keyword evidence="1" id="KW-0732">Signal</keyword>
<dbReference type="SUPFAM" id="SSF74653">
    <property type="entry name" value="TolA/TonB C-terminal domain"/>
    <property type="match status" value="1"/>
</dbReference>
<feature type="signal peptide" evidence="1">
    <location>
        <begin position="1"/>
        <end position="21"/>
    </location>
</feature>
<proteinExistence type="predicted"/>
<dbReference type="PROSITE" id="PS52015">
    <property type="entry name" value="TONB_CTD"/>
    <property type="match status" value="1"/>
</dbReference>
<evidence type="ECO:0000313" key="3">
    <source>
        <dbReference type="EMBL" id="NEN25288.1"/>
    </source>
</evidence>
<feature type="chain" id="PRO_5029756545" evidence="1">
    <location>
        <begin position="22"/>
        <end position="150"/>
    </location>
</feature>
<reference evidence="3 4" key="1">
    <citation type="submission" date="2020-02" db="EMBL/GenBank/DDBJ databases">
        <title>Out from the shadows clarifying the taxonomy of the family Cryomorphaceae and related taxa by utilizing the GTDB taxonomic framework.</title>
        <authorList>
            <person name="Bowman J.P."/>
        </authorList>
    </citation>
    <scope>NUCLEOTIDE SEQUENCE [LARGE SCALE GENOMIC DNA]</scope>
    <source>
        <strain evidence="3 4">QSSC 1-22</strain>
    </source>
</reference>
<dbReference type="InterPro" id="IPR037682">
    <property type="entry name" value="TonB_C"/>
</dbReference>
<dbReference type="Proteomes" id="UP000486602">
    <property type="component" value="Unassembled WGS sequence"/>
</dbReference>
<feature type="domain" description="TonB C-terminal" evidence="2">
    <location>
        <begin position="60"/>
        <end position="150"/>
    </location>
</feature>
<dbReference type="Gene3D" id="3.30.1150.10">
    <property type="match status" value="1"/>
</dbReference>
<dbReference type="EMBL" id="JAAGVY010000047">
    <property type="protein sequence ID" value="NEN25288.1"/>
    <property type="molecule type" value="Genomic_DNA"/>
</dbReference>
<organism evidence="3 4">
    <name type="scientific">Cryomorpha ignava</name>
    <dbReference type="NCBI Taxonomy" id="101383"/>
    <lineage>
        <taxon>Bacteria</taxon>
        <taxon>Pseudomonadati</taxon>
        <taxon>Bacteroidota</taxon>
        <taxon>Flavobacteriia</taxon>
        <taxon>Flavobacteriales</taxon>
        <taxon>Cryomorphaceae</taxon>
        <taxon>Cryomorpha</taxon>
    </lineage>
</organism>
<comment type="caution">
    <text evidence="3">The sequence shown here is derived from an EMBL/GenBank/DDBJ whole genome shotgun (WGS) entry which is preliminary data.</text>
</comment>
<accession>A0A7K3WUR9</accession>
<dbReference type="AlphaFoldDB" id="A0A7K3WUR9"/>
<dbReference type="RefSeq" id="WP_163286746.1">
    <property type="nucleotide sequence ID" value="NZ_JAAGVY010000047.1"/>
</dbReference>